<gene>
    <name evidence="1" type="ORF">PS631_01153</name>
</gene>
<dbReference type="EMBL" id="CABVHF010000001">
    <property type="protein sequence ID" value="VVM57569.1"/>
    <property type="molecule type" value="Genomic_DNA"/>
</dbReference>
<accession>A0A5E6QQU0</accession>
<sequence length="529" mass="56100">MNAITAAQRLTPIYNAPPPVQVQAVAQASQPLTSPSTSVSLGQAVDATPDPTYTANGTLANGTLAGPQVRHVWEREGSDKLSIALMNSIQSSSNGGRFQNIGAALLEQLAGNGGKAVSQSIMTIASGEQPNEAALQLQLANLRSHPTNGVTFSLTTASGATVNLSLASSAQGLAVSAEVLGGELNDEELQGLAAMADDFQSALDGLTQVPPRLQLGNLVKFDTTLFSGLQLNAKLDVNGEPQTFDLSVNEQSRNLTLDGPSGRVQMNLDTPDAAKLGSSSQRQAAISNYLSQFDAAQKRGKGDENLMNLFKDAFTQLNAVDDGKQAVTERGSLQSASDRALLSGLADFNASISQTSQQSNPMRLEESDRFDYRASQSTSITGGGQLTRSVQQDQQSALKAGYHLGLNPLTNMQLGLDRESQNYRYHEINDQASSSTRLAFDKGRLVEASASQSASQSERVRTYVNGDLTDDVTTPSSSSRSQSLLTVLDDSFRQERIAREQSGISILDDALQSLRSRWQLQGSTAAIGG</sequence>
<organism evidence="1 2">
    <name type="scientific">Pseudomonas fluorescens</name>
    <dbReference type="NCBI Taxonomy" id="294"/>
    <lineage>
        <taxon>Bacteria</taxon>
        <taxon>Pseudomonadati</taxon>
        <taxon>Pseudomonadota</taxon>
        <taxon>Gammaproteobacteria</taxon>
        <taxon>Pseudomonadales</taxon>
        <taxon>Pseudomonadaceae</taxon>
        <taxon>Pseudomonas</taxon>
    </lineage>
</organism>
<name>A0A5E6QQU0_PSEFL</name>
<dbReference type="Proteomes" id="UP000399692">
    <property type="component" value="Unassembled WGS sequence"/>
</dbReference>
<evidence type="ECO:0008006" key="3">
    <source>
        <dbReference type="Google" id="ProtNLM"/>
    </source>
</evidence>
<evidence type="ECO:0000313" key="2">
    <source>
        <dbReference type="Proteomes" id="UP000399692"/>
    </source>
</evidence>
<dbReference type="AlphaFoldDB" id="A0A5E6QQU0"/>
<proteinExistence type="predicted"/>
<evidence type="ECO:0000313" key="1">
    <source>
        <dbReference type="EMBL" id="VVM57569.1"/>
    </source>
</evidence>
<dbReference type="OrthoDB" id="5941093at2"/>
<dbReference type="RefSeq" id="WP_101318471.1">
    <property type="nucleotide sequence ID" value="NZ_CABVHF010000001.1"/>
</dbReference>
<reference evidence="1 2" key="1">
    <citation type="submission" date="2019-09" db="EMBL/GenBank/DDBJ databases">
        <authorList>
            <person name="Chandra G."/>
            <person name="Truman W A."/>
        </authorList>
    </citation>
    <scope>NUCLEOTIDE SEQUENCE [LARGE SCALE GENOMIC DNA]</scope>
    <source>
        <strain evidence="1">PS631</strain>
    </source>
</reference>
<protein>
    <recommendedName>
        <fullName evidence="3">Lactate dehydrogenase</fullName>
    </recommendedName>
</protein>